<gene>
    <name evidence="2" type="ORF">AKO1_000321</name>
</gene>
<organism evidence="2 3">
    <name type="scientific">Acrasis kona</name>
    <dbReference type="NCBI Taxonomy" id="1008807"/>
    <lineage>
        <taxon>Eukaryota</taxon>
        <taxon>Discoba</taxon>
        <taxon>Heterolobosea</taxon>
        <taxon>Tetramitia</taxon>
        <taxon>Eutetramitia</taxon>
        <taxon>Acrasidae</taxon>
        <taxon>Acrasis</taxon>
    </lineage>
</organism>
<keyword evidence="3" id="KW-1185">Reference proteome</keyword>
<dbReference type="Proteomes" id="UP001431209">
    <property type="component" value="Unassembled WGS sequence"/>
</dbReference>
<sequence>MSRTKGHNKKGVPSMKYVKEQEHRKQRVKVRKVCSRPLEELVLEGEFNVRDVYSHTARWF</sequence>
<dbReference type="AlphaFoldDB" id="A0AAW2ZDN7"/>
<dbReference type="EMBL" id="JAOPGA020001349">
    <property type="protein sequence ID" value="KAL0487555.1"/>
    <property type="molecule type" value="Genomic_DNA"/>
</dbReference>
<accession>A0AAW2ZDN7</accession>
<evidence type="ECO:0000313" key="2">
    <source>
        <dbReference type="EMBL" id="KAL0487555.1"/>
    </source>
</evidence>
<feature type="region of interest" description="Disordered" evidence="1">
    <location>
        <begin position="1"/>
        <end position="23"/>
    </location>
</feature>
<feature type="compositionally biased region" description="Basic residues" evidence="1">
    <location>
        <begin position="1"/>
        <end position="10"/>
    </location>
</feature>
<proteinExistence type="predicted"/>
<name>A0AAW2ZDN7_9EUKA</name>
<evidence type="ECO:0000256" key="1">
    <source>
        <dbReference type="SAM" id="MobiDB-lite"/>
    </source>
</evidence>
<comment type="caution">
    <text evidence="2">The sequence shown here is derived from an EMBL/GenBank/DDBJ whole genome shotgun (WGS) entry which is preliminary data.</text>
</comment>
<reference evidence="2 3" key="1">
    <citation type="submission" date="2024-03" db="EMBL/GenBank/DDBJ databases">
        <title>The Acrasis kona genome and developmental transcriptomes reveal deep origins of eukaryotic multicellular pathways.</title>
        <authorList>
            <person name="Sheikh S."/>
            <person name="Fu C.-J."/>
            <person name="Brown M.W."/>
            <person name="Baldauf S.L."/>
        </authorList>
    </citation>
    <scope>NUCLEOTIDE SEQUENCE [LARGE SCALE GENOMIC DNA]</scope>
    <source>
        <strain evidence="2 3">ATCC MYA-3509</strain>
    </source>
</reference>
<protein>
    <submittedName>
        <fullName evidence="2">Uncharacterized protein</fullName>
    </submittedName>
</protein>
<evidence type="ECO:0000313" key="3">
    <source>
        <dbReference type="Proteomes" id="UP001431209"/>
    </source>
</evidence>